<dbReference type="Proteomes" id="UP000320672">
    <property type="component" value="Chromosome"/>
</dbReference>
<dbReference type="PANTHER" id="PTHR33546:SF1">
    <property type="entry name" value="LARGE, MULTIFUNCTIONAL SECRETED PROTEIN"/>
    <property type="match status" value="1"/>
</dbReference>
<dbReference type="InterPro" id="IPR008979">
    <property type="entry name" value="Galactose-bd-like_sf"/>
</dbReference>
<dbReference type="Gene3D" id="1.10.760.10">
    <property type="entry name" value="Cytochrome c-like domain"/>
    <property type="match status" value="1"/>
</dbReference>
<evidence type="ECO:0000256" key="5">
    <source>
        <dbReference type="SAM" id="SignalP"/>
    </source>
</evidence>
<dbReference type="InterPro" id="IPR013428">
    <property type="entry name" value="Membrane-bound_put_N"/>
</dbReference>
<dbReference type="InterPro" id="IPR009056">
    <property type="entry name" value="Cyt_c-like_dom"/>
</dbReference>
<dbReference type="InterPro" id="IPR036909">
    <property type="entry name" value="Cyt_c-like_dom_sf"/>
</dbReference>
<feature type="signal peptide" evidence="5">
    <location>
        <begin position="1"/>
        <end position="27"/>
    </location>
</feature>
<reference evidence="7 8" key="1">
    <citation type="submission" date="2019-02" db="EMBL/GenBank/DDBJ databases">
        <title>Deep-cultivation of Planctomycetes and their phenomic and genomic characterization uncovers novel biology.</title>
        <authorList>
            <person name="Wiegand S."/>
            <person name="Jogler M."/>
            <person name="Boedeker C."/>
            <person name="Pinto D."/>
            <person name="Vollmers J."/>
            <person name="Rivas-Marin E."/>
            <person name="Kohn T."/>
            <person name="Peeters S.H."/>
            <person name="Heuer A."/>
            <person name="Rast P."/>
            <person name="Oberbeckmann S."/>
            <person name="Bunk B."/>
            <person name="Jeske O."/>
            <person name="Meyerdierks A."/>
            <person name="Storesund J.E."/>
            <person name="Kallscheuer N."/>
            <person name="Luecker S."/>
            <person name="Lage O.M."/>
            <person name="Pohl T."/>
            <person name="Merkel B.J."/>
            <person name="Hornburger P."/>
            <person name="Mueller R.-W."/>
            <person name="Bruemmer F."/>
            <person name="Labrenz M."/>
            <person name="Spormann A.M."/>
            <person name="Op den Camp H."/>
            <person name="Overmann J."/>
            <person name="Amann R."/>
            <person name="Jetten M.S.M."/>
            <person name="Mascher T."/>
            <person name="Medema M.H."/>
            <person name="Devos D.P."/>
            <person name="Kaster A.-K."/>
            <person name="Ovreas L."/>
            <person name="Rohde M."/>
            <person name="Galperin M.Y."/>
            <person name="Jogler C."/>
        </authorList>
    </citation>
    <scope>NUCLEOTIDE SEQUENCE [LARGE SCALE GENOMIC DNA]</scope>
    <source>
        <strain evidence="7 8">FF011L</strain>
    </source>
</reference>
<dbReference type="SUPFAM" id="SSF49785">
    <property type="entry name" value="Galactose-binding domain-like"/>
    <property type="match status" value="1"/>
</dbReference>
<dbReference type="InterPro" id="IPR011042">
    <property type="entry name" value="6-blade_b-propeller_TolB-like"/>
</dbReference>
<dbReference type="EMBL" id="CP036262">
    <property type="protein sequence ID" value="QDS94420.1"/>
    <property type="molecule type" value="Genomic_DNA"/>
</dbReference>
<dbReference type="NCBIfam" id="TIGR02603">
    <property type="entry name" value="CxxCH_TIGR02603"/>
    <property type="match status" value="1"/>
</dbReference>
<organism evidence="7 8">
    <name type="scientific">Roseimaritima multifibrata</name>
    <dbReference type="NCBI Taxonomy" id="1930274"/>
    <lineage>
        <taxon>Bacteria</taxon>
        <taxon>Pseudomonadati</taxon>
        <taxon>Planctomycetota</taxon>
        <taxon>Planctomycetia</taxon>
        <taxon>Pirellulales</taxon>
        <taxon>Pirellulaceae</taxon>
        <taxon>Roseimaritima</taxon>
    </lineage>
</organism>
<dbReference type="Pfam" id="PF00034">
    <property type="entry name" value="Cytochrom_C"/>
    <property type="match status" value="1"/>
</dbReference>
<dbReference type="GO" id="GO:0020037">
    <property type="term" value="F:heme binding"/>
    <property type="evidence" value="ECO:0007669"/>
    <property type="project" value="InterPro"/>
</dbReference>
<dbReference type="InterPro" id="IPR055557">
    <property type="entry name" value="DUF7133"/>
</dbReference>
<dbReference type="Gene3D" id="1.25.10.10">
    <property type="entry name" value="Leucine-rich Repeat Variant"/>
    <property type="match status" value="1"/>
</dbReference>
<keyword evidence="2 4" id="KW-0479">Metal-binding</keyword>
<dbReference type="InterPro" id="IPR016024">
    <property type="entry name" value="ARM-type_fold"/>
</dbReference>
<dbReference type="RefSeq" id="WP_145352456.1">
    <property type="nucleotide sequence ID" value="NZ_CP036262.1"/>
</dbReference>
<evidence type="ECO:0000256" key="1">
    <source>
        <dbReference type="ARBA" id="ARBA00022617"/>
    </source>
</evidence>
<evidence type="ECO:0000313" key="8">
    <source>
        <dbReference type="Proteomes" id="UP000320672"/>
    </source>
</evidence>
<keyword evidence="8" id="KW-1185">Reference proteome</keyword>
<name>A0A517MHR2_9BACT</name>
<evidence type="ECO:0000313" key="7">
    <source>
        <dbReference type="EMBL" id="QDS94420.1"/>
    </source>
</evidence>
<evidence type="ECO:0000259" key="6">
    <source>
        <dbReference type="PROSITE" id="PS51007"/>
    </source>
</evidence>
<accession>A0A517MHR2</accession>
<dbReference type="GO" id="GO:0005975">
    <property type="term" value="P:carbohydrate metabolic process"/>
    <property type="evidence" value="ECO:0007669"/>
    <property type="project" value="InterPro"/>
</dbReference>
<dbReference type="OrthoDB" id="230287at2"/>
<evidence type="ECO:0000256" key="2">
    <source>
        <dbReference type="ARBA" id="ARBA00022723"/>
    </source>
</evidence>
<dbReference type="GO" id="GO:0046872">
    <property type="term" value="F:metal ion binding"/>
    <property type="evidence" value="ECO:0007669"/>
    <property type="project" value="UniProtKB-KW"/>
</dbReference>
<feature type="domain" description="Cytochrome c" evidence="6">
    <location>
        <begin position="1411"/>
        <end position="1544"/>
    </location>
</feature>
<evidence type="ECO:0000256" key="3">
    <source>
        <dbReference type="ARBA" id="ARBA00023004"/>
    </source>
</evidence>
<dbReference type="SUPFAM" id="SSF50952">
    <property type="entry name" value="Soluble quinoprotein glucose dehydrogenase"/>
    <property type="match status" value="1"/>
</dbReference>
<dbReference type="KEGG" id="rml:FF011L_31990"/>
<feature type="chain" id="PRO_5021875358" evidence="5">
    <location>
        <begin position="28"/>
        <end position="1691"/>
    </location>
</feature>
<dbReference type="Pfam" id="PF23500">
    <property type="entry name" value="DUF7133"/>
    <property type="match status" value="1"/>
</dbReference>
<dbReference type="InterPro" id="IPR013427">
    <property type="entry name" value="Haem-bd_dom_put"/>
</dbReference>
<protein>
    <submittedName>
        <fullName evidence="7">Cytochrome c</fullName>
    </submittedName>
</protein>
<keyword evidence="1 4" id="KW-0349">Heme</keyword>
<dbReference type="Gene3D" id="2.130.10.130">
    <property type="entry name" value="Integrin alpha, N-terminal"/>
    <property type="match status" value="1"/>
</dbReference>
<dbReference type="InterPro" id="IPR028994">
    <property type="entry name" value="Integrin_alpha_N"/>
</dbReference>
<dbReference type="NCBIfam" id="TIGR02604">
    <property type="entry name" value="Piru_Ver_Nterm"/>
    <property type="match status" value="1"/>
</dbReference>
<dbReference type="Gene3D" id="2.120.10.30">
    <property type="entry name" value="TolB, C-terminal domain"/>
    <property type="match status" value="1"/>
</dbReference>
<dbReference type="Gene3D" id="2.60.120.260">
    <property type="entry name" value="Galactose-binding domain-like"/>
    <property type="match status" value="1"/>
</dbReference>
<dbReference type="InterPro" id="IPR011330">
    <property type="entry name" value="Glyco_hydro/deAcase_b/a-brl"/>
</dbReference>
<evidence type="ECO:0000256" key="4">
    <source>
        <dbReference type="PROSITE-ProRule" id="PRU00433"/>
    </source>
</evidence>
<dbReference type="SUPFAM" id="SSF48371">
    <property type="entry name" value="ARM repeat"/>
    <property type="match status" value="1"/>
</dbReference>
<dbReference type="SUPFAM" id="SSF88713">
    <property type="entry name" value="Glycoside hydrolase/deacetylase"/>
    <property type="match status" value="1"/>
</dbReference>
<dbReference type="GO" id="GO:0009055">
    <property type="term" value="F:electron transfer activity"/>
    <property type="evidence" value="ECO:0007669"/>
    <property type="project" value="InterPro"/>
</dbReference>
<dbReference type="PANTHER" id="PTHR33546">
    <property type="entry name" value="LARGE, MULTIFUNCTIONAL SECRETED PROTEIN-RELATED"/>
    <property type="match status" value="1"/>
</dbReference>
<sequence length="1691" mass="187208" precursor="true">MTRNLLCLITFLLSGAATCIQSAQLSAQDNPFAYLDAYSDSYYPNTDFPKLTTPQWVGEPGVEAVVTLGIDDMRDTAQYEAYLRPILDRLKKIDGRSPVSIMSCKIDPQDPQLQKWLKEGLSIETHTVDHPCPCLQSGNFDQAKSTYDRCVDQMFAIPNTRPVAFRFPCMDSKNTPSPRAFAEIVNQTTPAGNFLQASTSVVCVFNSSDPDIPKSITLNAEGKERFERYIPFPSFVNKIHNYPYPFVIGKQCWEFPCTIPDDWQAQNIQQPNNPQTVDDMMAAIDATVIKKGIANLVFHPYAWIRNEQMAELVDRVDTKYGKRVKFLTFKESMERINRHLLLDQPVRDPKTGDDNGVRLVDLNQDGFLDVVIGNDQLKIARLWDPKANQWIDLASKVQFVHADPSGHSVDRGVQFGKLQKEKGVSMLVNNDVDQHIYHFSNNEIVSEPIPEELKPFKTNRDGIDQGVRLRDLDLDGISEVLIANPTTKQVLSLDGKTDKWIANSEPLPFPIVDADGDDNGLRFVDLDKDGYDDMIVSNATQSAVQLYDSNSNTFTRTVTPTGTIPLIVRGKTNNGAWFAEDHMWIQNEDTHRLADGVDRRSFSDLTGNADPGPRSADRSFRSMRVRPGFTIQMVASEPLVMDPVALDFAPDGKLWVAEMADYPLGLDDKGKPGGRIRYLEDTDNDGTYDSSTLFMDNIAYPTGVLATGKGVIVSAAPTIFYAEDTDGDGKADLRTELYRGFTEGNQQHLVNGFERGLDNWLYVANGDSGGTVQSIKTGKTVEIRGQDLRIRPDTGAMELQAGQTQFGRHRDDQGNWFGCNNSIPVRHYIHPAQYLRRNRFVPPPSASRDIARINNTQLFPISRVLSHWSGYVPPAPGTGHQFTSACSTVVYRDSLFGPDFAQNTFTCEPVHNAVHRRRLVPAGASFESVRPSDESNVEFLASEDSWFRPASVTTGPDGALWVADMYRLVIEHPEWIGDDREKELFLRAGHDKGRIYRIFPTDSQPRQIPVLSDMDLDELVAQLESPNGRTRDLAQTLLIDREEAAAIPILTQMAQTSAAPLGRLHAICTLDGMEALSPATLIEALKDSDPTVRRHALRLSEPWLAMTSPDGEAVLNQVIQCAADEPQVLLQKAYSLGFSTTKQAAETLADLAFSSQEIPEIRAAIISSLHPETLAFFYKALEADPKVSSTYRDAIFEMAVRSGQTEFLTQLVKELAKSLESTNVQAQDIDTLTQTLTVLRQQKIQLDESAEYALAGIVPLSAERVSDRDTKTSLRIASLRFLAATDLNLTLFPELLSAAEPVELQIAAAEILAQSNTDPLIERLETLSPTVRAATLNAILTREAATLQLIDAIKTERLTANTLTDSHRRQLLTHASESVRKEATQMFASPGSDTAKHPIIQKYLSSDFTKGNAQRGREVFVKQCAACHQMNEVGNAIGPDIASLKDRSPKAIVTAVLDPNLAVEEKYQAYNVLTIDGKAITGIIQSESSNAIELQMQDNKRLTILRDDIEWIRNTGASLMPEGFEKAISPADMAHLLAFLGSAKTPPKSFPGNTPQPISADPQGALHLTATTARIYGDSCVFEPKYQNIGHWGSPTDQVEWTLQVKEEGSYDVWLDYACAKTTAGNDFVFACGTENLTGTVASTGNWDTYQKIKVGSIRIAAGQSIATFQAAEGLDQWLLDLRSIQLTPAE</sequence>
<dbReference type="InterPro" id="IPR011989">
    <property type="entry name" value="ARM-like"/>
</dbReference>
<dbReference type="Gene3D" id="3.20.20.370">
    <property type="entry name" value="Glycoside hydrolase/deacetylase"/>
    <property type="match status" value="1"/>
</dbReference>
<keyword evidence="5" id="KW-0732">Signal</keyword>
<keyword evidence="3 4" id="KW-0408">Iron</keyword>
<dbReference type="SUPFAM" id="SSF69318">
    <property type="entry name" value="Integrin alpha N-terminal domain"/>
    <property type="match status" value="1"/>
</dbReference>
<dbReference type="PROSITE" id="PS51007">
    <property type="entry name" value="CYTC"/>
    <property type="match status" value="1"/>
</dbReference>
<dbReference type="SUPFAM" id="SSF46626">
    <property type="entry name" value="Cytochrome c"/>
    <property type="match status" value="1"/>
</dbReference>
<dbReference type="InterPro" id="IPR011041">
    <property type="entry name" value="Quinoprot_gluc/sorb_DH_b-prop"/>
</dbReference>
<proteinExistence type="predicted"/>
<gene>
    <name evidence="7" type="ORF">FF011L_31990</name>
</gene>